<dbReference type="PRINTS" id="PR02045">
    <property type="entry name" value="F138DOMAIN"/>
</dbReference>
<name>G5B8S1_HETGA</name>
<dbReference type="InParanoid" id="G5B8S1"/>
<evidence type="ECO:0000313" key="1">
    <source>
        <dbReference type="EMBL" id="EHB05682.1"/>
    </source>
</evidence>
<evidence type="ECO:0000313" key="2">
    <source>
        <dbReference type="Proteomes" id="UP000006813"/>
    </source>
</evidence>
<dbReference type="AlphaFoldDB" id="G5B8S1"/>
<organism evidence="1 2">
    <name type="scientific">Heterocephalus glaber</name>
    <name type="common">Naked mole rat</name>
    <dbReference type="NCBI Taxonomy" id="10181"/>
    <lineage>
        <taxon>Eukaryota</taxon>
        <taxon>Metazoa</taxon>
        <taxon>Chordata</taxon>
        <taxon>Craniata</taxon>
        <taxon>Vertebrata</taxon>
        <taxon>Euteleostomi</taxon>
        <taxon>Mammalia</taxon>
        <taxon>Eutheria</taxon>
        <taxon>Euarchontoglires</taxon>
        <taxon>Glires</taxon>
        <taxon>Rodentia</taxon>
        <taxon>Hystricomorpha</taxon>
        <taxon>Bathyergidae</taxon>
        <taxon>Heterocephalus</taxon>
    </lineage>
</organism>
<dbReference type="Proteomes" id="UP000006813">
    <property type="component" value="Unassembled WGS sequence"/>
</dbReference>
<protein>
    <submittedName>
        <fullName evidence="1">Uncharacterized protein</fullName>
    </submittedName>
</protein>
<dbReference type="EMBL" id="JH169009">
    <property type="protein sequence ID" value="EHB05682.1"/>
    <property type="molecule type" value="Genomic_DNA"/>
</dbReference>
<proteinExistence type="predicted"/>
<reference evidence="1 2" key="1">
    <citation type="journal article" date="2011" name="Nature">
        <title>Genome sequencing reveals insights into physiology and longevity of the naked mole rat.</title>
        <authorList>
            <person name="Kim E.B."/>
            <person name="Fang X."/>
            <person name="Fushan A.A."/>
            <person name="Huang Z."/>
            <person name="Lobanov A.V."/>
            <person name="Han L."/>
            <person name="Marino S.M."/>
            <person name="Sun X."/>
            <person name="Turanov A.A."/>
            <person name="Yang P."/>
            <person name="Yim S.H."/>
            <person name="Zhao X."/>
            <person name="Kasaikina M.V."/>
            <person name="Stoletzki N."/>
            <person name="Peng C."/>
            <person name="Polak P."/>
            <person name="Xiong Z."/>
            <person name="Kiezun A."/>
            <person name="Zhu Y."/>
            <person name="Chen Y."/>
            <person name="Kryukov G.V."/>
            <person name="Zhang Q."/>
            <person name="Peshkin L."/>
            <person name="Yang L."/>
            <person name="Bronson R.T."/>
            <person name="Buffenstein R."/>
            <person name="Wang B."/>
            <person name="Han C."/>
            <person name="Li Q."/>
            <person name="Chen L."/>
            <person name="Zhao W."/>
            <person name="Sunyaev S.R."/>
            <person name="Park T.J."/>
            <person name="Zhang G."/>
            <person name="Wang J."/>
            <person name="Gladyshev V.N."/>
        </authorList>
    </citation>
    <scope>NUCLEOTIDE SEQUENCE [LARGE SCALE GENOMIC DNA]</scope>
</reference>
<gene>
    <name evidence="1" type="ORF">GW7_15318</name>
</gene>
<accession>G5B8S1</accession>
<feature type="non-terminal residue" evidence="1">
    <location>
        <position position="51"/>
    </location>
</feature>
<feature type="non-terminal residue" evidence="1">
    <location>
        <position position="1"/>
    </location>
</feature>
<sequence>AGITGVRHHGWLEVLGGVEAGFHCAAQAGLEFTALPPASASQNPGITGVCH</sequence>